<sequence>MTSLRSWSASLLLTAASLGAIANCSSNDADGAKNDEAATPNDGKPPPLPFEPVAPASYVAKVKNLLTGLPATESELRAVQADPNALKGLIDTWMAMPESDAKLIQFFGNAFQQTAMTAEDFTDQIGDMTAVPDALMPNLRESFARTALKITREGRPFRETVTTHEFMMTTAMLTFYAFLDVRLRDDKQNDKDKLSPPRTADFVWTAVDDSKRHIDPADSVNPQSPNYLTWSVGPSSVLGPVGSQCVPRTFHSAMYSNASVHLFKLQFGTLGKAPVTADGCPNSYGIDHLDPFLKPADFNDWHPVTIVRASAAEPSNLHLFYDLPKLRTLNRIVLDVPRVGFFSTPSFFANWQTNVNNLARVTTNQSLIVALGRSINPEDIRLPVSETGLDTQHADPTTTCYACHRYLDPMREWFRNDLSLTYHEQLKPFDTVTPASFSFGGVDVGAVTNTIDEFAGILASHPLLPAAWAQKLCVWADSAACTEYDPEFLRVVDVFKAGNLDFRVLVRELLSSPLVTAATRTKTFEDRNPVVSIMRRDHFCTALAVRLGIDACNLPGAKDAKTSRDAYLLSSNVPADSYARGAQIPNLISAPGLFHRSTAENLCELVAGEIIDRPGSKYQSAQKDDAIADFVSNLMGLSAADDRAAPIGQILQEHYTAAIAAGGKPNEALRSTFTLACTSPLVTGLGL</sequence>
<name>A0A0K1Q0F3_9BACT</name>
<feature type="chain" id="PRO_5005466582" description="Cellulose-binding domain protein" evidence="2">
    <location>
        <begin position="23"/>
        <end position="687"/>
    </location>
</feature>
<accession>A0A0K1Q0F3</accession>
<evidence type="ECO:0000256" key="2">
    <source>
        <dbReference type="SAM" id="SignalP"/>
    </source>
</evidence>
<dbReference type="Proteomes" id="UP000064967">
    <property type="component" value="Chromosome"/>
</dbReference>
<proteinExistence type="predicted"/>
<evidence type="ECO:0000313" key="3">
    <source>
        <dbReference type="EMBL" id="AKU99126.1"/>
    </source>
</evidence>
<dbReference type="EMBL" id="CP012333">
    <property type="protein sequence ID" value="AKU99126.1"/>
    <property type="molecule type" value="Genomic_DNA"/>
</dbReference>
<evidence type="ECO:0008006" key="5">
    <source>
        <dbReference type="Google" id="ProtNLM"/>
    </source>
</evidence>
<dbReference type="KEGG" id="llu:AKJ09_05790"/>
<keyword evidence="4" id="KW-1185">Reference proteome</keyword>
<dbReference type="AlphaFoldDB" id="A0A0K1Q0F3"/>
<feature type="region of interest" description="Disordered" evidence="1">
    <location>
        <begin position="26"/>
        <end position="50"/>
    </location>
</feature>
<reference evidence="3 4" key="1">
    <citation type="submission" date="2015-08" db="EMBL/GenBank/DDBJ databases">
        <authorList>
            <person name="Babu N.S."/>
            <person name="Beckwith C.J."/>
            <person name="Beseler K.G."/>
            <person name="Brison A."/>
            <person name="Carone J.V."/>
            <person name="Caskin T.P."/>
            <person name="Diamond M."/>
            <person name="Durham M.E."/>
            <person name="Foxe J.M."/>
            <person name="Go M."/>
            <person name="Henderson B.A."/>
            <person name="Jones I.B."/>
            <person name="McGettigan J.A."/>
            <person name="Micheletti S.J."/>
            <person name="Nasrallah M.E."/>
            <person name="Ortiz D."/>
            <person name="Piller C.R."/>
            <person name="Privatt S.R."/>
            <person name="Schneider S.L."/>
            <person name="Sharp S."/>
            <person name="Smith T.C."/>
            <person name="Stanton J.D."/>
            <person name="Ullery H.E."/>
            <person name="Wilson R.J."/>
            <person name="Serrano M.G."/>
            <person name="Buck G."/>
            <person name="Lee V."/>
            <person name="Wang Y."/>
            <person name="Carvalho R."/>
            <person name="Voegtly L."/>
            <person name="Shi R."/>
            <person name="Duckworth R."/>
            <person name="Johnson A."/>
            <person name="Loviza R."/>
            <person name="Walstead R."/>
            <person name="Shah Z."/>
            <person name="Kiflezghi M."/>
            <person name="Wade K."/>
            <person name="Ball S.L."/>
            <person name="Bradley K.W."/>
            <person name="Asai D.J."/>
            <person name="Bowman C.A."/>
            <person name="Russell D.A."/>
            <person name="Pope W.H."/>
            <person name="Jacobs-Sera D."/>
            <person name="Hendrix R.W."/>
            <person name="Hatfull G.F."/>
        </authorList>
    </citation>
    <scope>NUCLEOTIDE SEQUENCE [LARGE SCALE GENOMIC DNA]</scope>
    <source>
        <strain evidence="3 4">DSM 27648</strain>
    </source>
</reference>
<dbReference type="STRING" id="1391654.AKJ09_05790"/>
<evidence type="ECO:0000256" key="1">
    <source>
        <dbReference type="SAM" id="MobiDB-lite"/>
    </source>
</evidence>
<evidence type="ECO:0000313" key="4">
    <source>
        <dbReference type="Proteomes" id="UP000064967"/>
    </source>
</evidence>
<organism evidence="3 4">
    <name type="scientific">Labilithrix luteola</name>
    <dbReference type="NCBI Taxonomy" id="1391654"/>
    <lineage>
        <taxon>Bacteria</taxon>
        <taxon>Pseudomonadati</taxon>
        <taxon>Myxococcota</taxon>
        <taxon>Polyangia</taxon>
        <taxon>Polyangiales</taxon>
        <taxon>Labilitrichaceae</taxon>
        <taxon>Labilithrix</taxon>
    </lineage>
</organism>
<gene>
    <name evidence="3" type="ORF">AKJ09_05790</name>
</gene>
<protein>
    <recommendedName>
        <fullName evidence="5">Cellulose-binding domain protein</fullName>
    </recommendedName>
</protein>
<dbReference type="OrthoDB" id="5377131at2"/>
<keyword evidence="2" id="KW-0732">Signal</keyword>
<feature type="signal peptide" evidence="2">
    <location>
        <begin position="1"/>
        <end position="22"/>
    </location>
</feature>
<dbReference type="RefSeq" id="WP_146650422.1">
    <property type="nucleotide sequence ID" value="NZ_CP012333.1"/>
</dbReference>